<evidence type="ECO:0000313" key="6">
    <source>
        <dbReference type="EMBL" id="MDO3382453.1"/>
    </source>
</evidence>
<dbReference type="RefSeq" id="WP_302712714.1">
    <property type="nucleotide sequence ID" value="NZ_JAULRT010000052.1"/>
</dbReference>
<keyword evidence="4" id="KW-0732">Signal</keyword>
<dbReference type="InterPro" id="IPR010031">
    <property type="entry name" value="FAD_lactone_oxidase-like"/>
</dbReference>
<evidence type="ECO:0000313" key="7">
    <source>
        <dbReference type="Proteomes" id="UP001168380"/>
    </source>
</evidence>
<organism evidence="6 7">
    <name type="scientific">Gilvimarinus algae</name>
    <dbReference type="NCBI Taxonomy" id="3058037"/>
    <lineage>
        <taxon>Bacteria</taxon>
        <taxon>Pseudomonadati</taxon>
        <taxon>Pseudomonadota</taxon>
        <taxon>Gammaproteobacteria</taxon>
        <taxon>Cellvibrionales</taxon>
        <taxon>Cellvibrionaceae</taxon>
        <taxon>Gilvimarinus</taxon>
    </lineage>
</organism>
<accession>A0ABT8TH64</accession>
<dbReference type="InterPro" id="IPR006094">
    <property type="entry name" value="Oxid_FAD_bind_N"/>
</dbReference>
<sequence>MKQIIGSICIVLLASSAVAEESWNDVSRLNPTPVDRVIAVQSEQDVAEALASLKPGQKVSISGSRHSQGGHITFPGAVVLDMTDFDQVISVDPDKKVAIVQSGASWEDVQTAANPHGLSVKVMQSSNIFTVGGSLSANVHGRDPRFGPIIETVRTLKIALADGSVIEASRAKNPDLFYSAIGGYGLLGVILEAELELTDNLPLLKTTTPISHASYADQFKQPVDDLNLHFGRCSFAKGASFLADCFSIDYREKSQYPEVSELSLEKGIARNAFFFDLSRKFNWAKHFRWRIQKSFVDNPNKVARIDRNQAMQPPIKFLEYESANDTDILQEYFVPVEMFPSFMEGLENVLVQRDVNLLSMTLRYVPENIESVLSYAQSEMIAVVLYINMELSEAAINQAQSWTRALVDLTLKHRGTYYLTYQGFPTTEQFRQAYPRWLDFLRTKCQYDPTEIFSNHFYHQYLAASYFDVYQSPVSVDIRSLCPLISKTGASPIGSHEGQ</sequence>
<keyword evidence="3" id="KW-0560">Oxidoreductase</keyword>
<evidence type="ECO:0000256" key="3">
    <source>
        <dbReference type="ARBA" id="ARBA00023002"/>
    </source>
</evidence>
<dbReference type="InterPro" id="IPR016164">
    <property type="entry name" value="FAD-linked_Oxase-like_C"/>
</dbReference>
<dbReference type="Gene3D" id="1.10.45.10">
    <property type="entry name" value="Vanillyl-alcohol Oxidase, Chain A, domain 4"/>
    <property type="match status" value="1"/>
</dbReference>
<evidence type="ECO:0000256" key="1">
    <source>
        <dbReference type="ARBA" id="ARBA00022630"/>
    </source>
</evidence>
<keyword evidence="1" id="KW-0285">Flavoprotein</keyword>
<evidence type="ECO:0000256" key="2">
    <source>
        <dbReference type="ARBA" id="ARBA00022827"/>
    </source>
</evidence>
<protein>
    <submittedName>
        <fullName evidence="6">FAD-binding oxidoreductase</fullName>
    </submittedName>
</protein>
<reference evidence="6" key="1">
    <citation type="submission" date="2023-07" db="EMBL/GenBank/DDBJ databases">
        <title>Gilvimarinus algae sp. nov., isolated from the surface of Kelp.</title>
        <authorList>
            <person name="Sun Y.Y."/>
            <person name="Gong Y."/>
            <person name="Du Z.J."/>
        </authorList>
    </citation>
    <scope>NUCLEOTIDE SEQUENCE</scope>
    <source>
        <strain evidence="6">SDUM040014</strain>
    </source>
</reference>
<name>A0ABT8TH64_9GAMM</name>
<gene>
    <name evidence="6" type="ORF">QWI16_09725</name>
</gene>
<dbReference type="Gene3D" id="3.30.465.10">
    <property type="match status" value="1"/>
</dbReference>
<dbReference type="InterPro" id="IPR036318">
    <property type="entry name" value="FAD-bd_PCMH-like_sf"/>
</dbReference>
<dbReference type="InterPro" id="IPR016169">
    <property type="entry name" value="FAD-bd_PCMH_sub2"/>
</dbReference>
<dbReference type="Pfam" id="PF04030">
    <property type="entry name" value="ALO"/>
    <property type="match status" value="1"/>
</dbReference>
<keyword evidence="7" id="KW-1185">Reference proteome</keyword>
<feature type="chain" id="PRO_5046116408" evidence="4">
    <location>
        <begin position="20"/>
        <end position="499"/>
    </location>
</feature>
<dbReference type="PROSITE" id="PS51387">
    <property type="entry name" value="FAD_PCMH"/>
    <property type="match status" value="1"/>
</dbReference>
<dbReference type="PANTHER" id="PTHR43762:SF1">
    <property type="entry name" value="D-ARABINONO-1,4-LACTONE OXIDASE"/>
    <property type="match status" value="1"/>
</dbReference>
<keyword evidence="2" id="KW-0274">FAD</keyword>
<dbReference type="Proteomes" id="UP001168380">
    <property type="component" value="Unassembled WGS sequence"/>
</dbReference>
<dbReference type="Pfam" id="PF01565">
    <property type="entry name" value="FAD_binding_4"/>
    <property type="match status" value="1"/>
</dbReference>
<dbReference type="SUPFAM" id="SSF56176">
    <property type="entry name" value="FAD-binding/transporter-associated domain-like"/>
    <property type="match status" value="1"/>
</dbReference>
<dbReference type="InterPro" id="IPR007173">
    <property type="entry name" value="ALO_C"/>
</dbReference>
<evidence type="ECO:0000259" key="5">
    <source>
        <dbReference type="PROSITE" id="PS51387"/>
    </source>
</evidence>
<dbReference type="InterPro" id="IPR016166">
    <property type="entry name" value="FAD-bd_PCMH"/>
</dbReference>
<dbReference type="EMBL" id="JAULRT010000052">
    <property type="protein sequence ID" value="MDO3382453.1"/>
    <property type="molecule type" value="Genomic_DNA"/>
</dbReference>
<dbReference type="PANTHER" id="PTHR43762">
    <property type="entry name" value="L-GULONOLACTONE OXIDASE"/>
    <property type="match status" value="1"/>
</dbReference>
<dbReference type="InterPro" id="IPR016171">
    <property type="entry name" value="Vanillyl_alc_oxidase_C-sub2"/>
</dbReference>
<comment type="caution">
    <text evidence="6">The sequence shown here is derived from an EMBL/GenBank/DDBJ whole genome shotgun (WGS) entry which is preliminary data.</text>
</comment>
<feature type="signal peptide" evidence="4">
    <location>
        <begin position="1"/>
        <end position="19"/>
    </location>
</feature>
<proteinExistence type="predicted"/>
<feature type="domain" description="FAD-binding PCMH-type" evidence="5">
    <location>
        <begin position="29"/>
        <end position="200"/>
    </location>
</feature>
<evidence type="ECO:0000256" key="4">
    <source>
        <dbReference type="SAM" id="SignalP"/>
    </source>
</evidence>
<dbReference type="SUPFAM" id="SSF55103">
    <property type="entry name" value="FAD-linked oxidases, C-terminal domain"/>
    <property type="match status" value="1"/>
</dbReference>